<sequence>MSEFVLQHLVSELVEILGGKHPPDRVLETLQKSINKNAENAYGGSQIVMQSQVQQIVEHLEDPSSFLSMFEELKQKNVDNLGPFINLLHLFSQDIRLKSFLHRTSKHDACSNVKPNFTKDDLPQVRSRLKKAITKPSKLESHIPSTTSALNTSSLPVASTPTILSWVQRRPNMSWDFSCTNLGSYNSTVPVVSQENILIDDLLNVLIGLPGCYIEPEDLKDPYGPRTFKINDNVPLFLRELVKQILPLASHYSIIQRFTEEKMRFEYGQVNNALAEKMAAIIKEHTLFVVQLESEYRAENLTLQKLWFFVQRNLQTLGVTANIASTISKSDARGGKVLSLLHDHITSSIGDDKSQNLCVCLMEAACVPYMKMLSMWIYRGIISDPISEFLIEDNEVVQKDDMPVDYSSDYWDKKYAIRRERTPKFLEPMADKILKAGKYLNVIRQCGKSHKTQLLSIQYKIEEKHYIEAIEKAYVSASQTLLDLVIKEEDLIGRLKSVKNYFLLEKGDFIVTFLNLTEKEMSKNVGDVIQGRLEALMDLSLRLSSAINDPYKDDLQTDLLQHGLQFQMFKILSIQTTAEQEYRSIQEQKNLQVIETFAFSYKVHWPLSLILNRKSLACYQMIFRHLFYCKHVDRMICQVWRANKVAKRFPFEDAQQYRTAFALRQKMLHCVQNLEYHMMVEVIEPHWCSFMQKISKVNNVDEILFCHSDFLDSCLKDCMLTIPHILATIVKILAICVEFCKFMKTELVLHHPNQLTNGDSAPSFKDKISEFDVDFTSALLTLLDQINELNKDTREHDRLFNLLYRMDFNVYYSSHPVDNGFGSVKESSG</sequence>
<dbReference type="GO" id="GO:0005813">
    <property type="term" value="C:centrosome"/>
    <property type="evidence" value="ECO:0007669"/>
    <property type="project" value="UniProtKB-SubCell"/>
</dbReference>
<comment type="function">
    <text evidence="6">Component of the gamma-tubulin ring complex (gTuRC) which mediates microtubule nucleation. The gTuRC regulates the minus-end nucleation of alpha-beta tubulin heterodimers that grow into microtubule protafilaments, a critical step in centrosome duplication and spindle formation. Plays a role in neuronal migration.</text>
</comment>
<comment type="caution">
    <text evidence="11">The sequence shown here is derived from an EMBL/GenBank/DDBJ whole genome shotgun (WGS) entry which is preliminary data.</text>
</comment>
<feature type="domain" description="Gamma tubulin complex component C-terminal" evidence="9">
    <location>
        <begin position="491"/>
        <end position="812"/>
    </location>
</feature>
<accession>A0ABD2MJT1</accession>
<dbReference type="EMBL" id="JABFTP020000001">
    <property type="protein sequence ID" value="KAL3266582.1"/>
    <property type="molecule type" value="Genomic_DNA"/>
</dbReference>
<evidence type="ECO:0000256" key="3">
    <source>
        <dbReference type="ARBA" id="ARBA00022490"/>
    </source>
</evidence>
<feature type="domain" description="Gamma tubulin complex component protein N-terminal" evidence="10">
    <location>
        <begin position="199"/>
        <end position="488"/>
    </location>
</feature>
<keyword evidence="4 8" id="KW-0493">Microtubule</keyword>
<dbReference type="InterPro" id="IPR041470">
    <property type="entry name" value="GCP_N"/>
</dbReference>
<gene>
    <name evidence="11" type="ORF">HHI36_010746</name>
</gene>
<evidence type="ECO:0000313" key="12">
    <source>
        <dbReference type="Proteomes" id="UP001516400"/>
    </source>
</evidence>
<keyword evidence="12" id="KW-1185">Reference proteome</keyword>
<dbReference type="GO" id="GO:0005874">
    <property type="term" value="C:microtubule"/>
    <property type="evidence" value="ECO:0007669"/>
    <property type="project" value="UniProtKB-KW"/>
</dbReference>
<name>A0ABD2MJT1_9CUCU</name>
<evidence type="ECO:0000256" key="5">
    <source>
        <dbReference type="ARBA" id="ARBA00023212"/>
    </source>
</evidence>
<dbReference type="InterPro" id="IPR007259">
    <property type="entry name" value="GCP"/>
</dbReference>
<dbReference type="Proteomes" id="UP001516400">
    <property type="component" value="Unassembled WGS sequence"/>
</dbReference>
<evidence type="ECO:0000256" key="6">
    <source>
        <dbReference type="ARBA" id="ARBA00093403"/>
    </source>
</evidence>
<evidence type="ECO:0000256" key="1">
    <source>
        <dbReference type="ARBA" id="ARBA00004300"/>
    </source>
</evidence>
<evidence type="ECO:0000256" key="2">
    <source>
        <dbReference type="ARBA" id="ARBA00010337"/>
    </source>
</evidence>
<evidence type="ECO:0000256" key="4">
    <source>
        <dbReference type="ARBA" id="ARBA00022701"/>
    </source>
</evidence>
<keyword evidence="5 8" id="KW-0206">Cytoskeleton</keyword>
<dbReference type="Gene3D" id="1.20.120.1900">
    <property type="entry name" value="Gamma-tubulin complex, C-terminal domain"/>
    <property type="match status" value="1"/>
</dbReference>
<dbReference type="PANTHER" id="PTHR19302:SF13">
    <property type="entry name" value="GAMMA-TUBULIN COMPLEX COMPONENT 2"/>
    <property type="match status" value="1"/>
</dbReference>
<evidence type="ECO:0000259" key="9">
    <source>
        <dbReference type="Pfam" id="PF04130"/>
    </source>
</evidence>
<comment type="subunit">
    <text evidence="7">Component of the gamma-tubulin ring complex (gTuRC) consisting of TUBGCP2, TUBGCP3, TUBGCP4, TUBGCP5 and TUBGCP6 and gamma-tubulin TUBG1 or TUBG2. TUBGCP2, TUBGCP3, TUBGCP4, TUBGCP5 and TUBGCP6 assemble in a 5:5:2:1:1 stoichiometry; each is associated with a gamma-tubulin, thereby arranging 14 gamma-tubulins in a helical manner. Gamma-tubulin at the first position is blocked by TUBGCP3 at the last position, allowing 13 protafilaments to grow into a microtubule. The gTuRC (via TUBGCP3 and TUBGCP6) interacts with ACTB and MZT1; the interactions form a luminal bridge that stabilizes the initial structure during complex assembly. The gTuRC (via TUBGCP2) interacts with MZT2A/MZT2B and CDK5RAP2 (via CM1 motif); the interactions play a role in gTuRC activation. Interacts with ATF5; the ATF5:PCNT:polyglutamylated tubulin (PGT) tripartite unites the mother centriole and the pericentriolar material (PCM) in the centrosome.</text>
</comment>
<dbReference type="InterPro" id="IPR042241">
    <property type="entry name" value="GCP_C_sf"/>
</dbReference>
<dbReference type="Pfam" id="PF17681">
    <property type="entry name" value="GCP_N_terminal"/>
    <property type="match status" value="1"/>
</dbReference>
<organism evidence="11 12">
    <name type="scientific">Cryptolaemus montrouzieri</name>
    <dbReference type="NCBI Taxonomy" id="559131"/>
    <lineage>
        <taxon>Eukaryota</taxon>
        <taxon>Metazoa</taxon>
        <taxon>Ecdysozoa</taxon>
        <taxon>Arthropoda</taxon>
        <taxon>Hexapoda</taxon>
        <taxon>Insecta</taxon>
        <taxon>Pterygota</taxon>
        <taxon>Neoptera</taxon>
        <taxon>Endopterygota</taxon>
        <taxon>Coleoptera</taxon>
        <taxon>Polyphaga</taxon>
        <taxon>Cucujiformia</taxon>
        <taxon>Coccinelloidea</taxon>
        <taxon>Coccinellidae</taxon>
        <taxon>Scymninae</taxon>
        <taxon>Scymnini</taxon>
        <taxon>Cryptolaemus</taxon>
    </lineage>
</organism>
<dbReference type="AlphaFoldDB" id="A0ABD2MJT1"/>
<dbReference type="Pfam" id="PF04130">
    <property type="entry name" value="GCP_C_terminal"/>
    <property type="match status" value="1"/>
</dbReference>
<reference evidence="11 12" key="1">
    <citation type="journal article" date="2021" name="BMC Biol.">
        <title>Horizontally acquired antibacterial genes associated with adaptive radiation of ladybird beetles.</title>
        <authorList>
            <person name="Li H.S."/>
            <person name="Tang X.F."/>
            <person name="Huang Y.H."/>
            <person name="Xu Z.Y."/>
            <person name="Chen M.L."/>
            <person name="Du X.Y."/>
            <person name="Qiu B.Y."/>
            <person name="Chen P.T."/>
            <person name="Zhang W."/>
            <person name="Slipinski A."/>
            <person name="Escalona H.E."/>
            <person name="Waterhouse R.M."/>
            <person name="Zwick A."/>
            <person name="Pang H."/>
        </authorList>
    </citation>
    <scope>NUCLEOTIDE SEQUENCE [LARGE SCALE GENOMIC DNA]</scope>
    <source>
        <strain evidence="11">SYSU2018</strain>
    </source>
</reference>
<evidence type="ECO:0000313" key="11">
    <source>
        <dbReference type="EMBL" id="KAL3266582.1"/>
    </source>
</evidence>
<evidence type="ECO:0000256" key="7">
    <source>
        <dbReference type="ARBA" id="ARBA00093572"/>
    </source>
</evidence>
<comment type="similarity">
    <text evidence="2 8">Belongs to the TUBGCP family.</text>
</comment>
<proteinExistence type="inferred from homology"/>
<comment type="subcellular location">
    <subcellularLocation>
        <location evidence="1">Cytoplasm</location>
        <location evidence="1">Cytoskeleton</location>
        <location evidence="1">Microtubule organizing center</location>
        <location evidence="1">Centrosome</location>
    </subcellularLocation>
</comment>
<dbReference type="FunFam" id="1.20.120.1900:FF:000002">
    <property type="entry name" value="Gamma-tubulin complex component"/>
    <property type="match status" value="1"/>
</dbReference>
<dbReference type="InterPro" id="IPR040457">
    <property type="entry name" value="GCP_C"/>
</dbReference>
<keyword evidence="3 8" id="KW-0963">Cytoplasm</keyword>
<protein>
    <recommendedName>
        <fullName evidence="8">Gamma-tubulin complex component</fullName>
    </recommendedName>
</protein>
<dbReference type="PANTHER" id="PTHR19302">
    <property type="entry name" value="GAMMA TUBULIN COMPLEX PROTEIN"/>
    <property type="match status" value="1"/>
</dbReference>
<evidence type="ECO:0000256" key="8">
    <source>
        <dbReference type="RuleBase" id="RU363050"/>
    </source>
</evidence>
<evidence type="ECO:0000259" key="10">
    <source>
        <dbReference type="Pfam" id="PF17681"/>
    </source>
</evidence>